<reference evidence="1" key="1">
    <citation type="journal article" date="2020" name="Nature">
        <title>Giant virus diversity and host interactions through global metagenomics.</title>
        <authorList>
            <person name="Schulz F."/>
            <person name="Roux S."/>
            <person name="Paez-Espino D."/>
            <person name="Jungbluth S."/>
            <person name="Walsh D.A."/>
            <person name="Denef V.J."/>
            <person name="McMahon K.D."/>
            <person name="Konstantinidis K.T."/>
            <person name="Eloe-Fadrosh E.A."/>
            <person name="Kyrpides N.C."/>
            <person name="Woyke T."/>
        </authorList>
    </citation>
    <scope>NUCLEOTIDE SEQUENCE</scope>
    <source>
        <strain evidence="1">GVMAG-S-ERX555943-30</strain>
    </source>
</reference>
<accession>A0A6C0AW16</accession>
<protein>
    <submittedName>
        <fullName evidence="1">Uncharacterized protein</fullName>
    </submittedName>
</protein>
<dbReference type="EMBL" id="MN738755">
    <property type="protein sequence ID" value="QHS83435.1"/>
    <property type="molecule type" value="Genomic_DNA"/>
</dbReference>
<dbReference type="AlphaFoldDB" id="A0A6C0AW16"/>
<proteinExistence type="predicted"/>
<organism evidence="1">
    <name type="scientific">viral metagenome</name>
    <dbReference type="NCBI Taxonomy" id="1070528"/>
    <lineage>
        <taxon>unclassified sequences</taxon>
        <taxon>metagenomes</taxon>
        <taxon>organismal metagenomes</taxon>
    </lineage>
</organism>
<name>A0A6C0AW16_9ZZZZ</name>
<sequence>MSSPRATDIVKNKMDTFTTAMKSTSESDKKDATQTITKNMDSHNAKATDIMCSQGIEAGLKHMLSSTVKDADGKERPMTYSEMRYRYG</sequence>
<evidence type="ECO:0000313" key="1">
    <source>
        <dbReference type="EMBL" id="QHS83435.1"/>
    </source>
</evidence>